<feature type="transmembrane region" description="Helical" evidence="2">
    <location>
        <begin position="101"/>
        <end position="122"/>
    </location>
</feature>
<feature type="compositionally biased region" description="Polar residues" evidence="1">
    <location>
        <begin position="23"/>
        <end position="37"/>
    </location>
</feature>
<evidence type="ECO:0000256" key="1">
    <source>
        <dbReference type="SAM" id="MobiDB-lite"/>
    </source>
</evidence>
<reference evidence="3" key="1">
    <citation type="journal article" date="2020" name="Nature">
        <title>Giant virus diversity and host interactions through global metagenomics.</title>
        <authorList>
            <person name="Schulz F."/>
            <person name="Roux S."/>
            <person name="Paez-Espino D."/>
            <person name="Jungbluth S."/>
            <person name="Walsh D.A."/>
            <person name="Denef V.J."/>
            <person name="McMahon K.D."/>
            <person name="Konstantinidis K.T."/>
            <person name="Eloe-Fadrosh E.A."/>
            <person name="Kyrpides N.C."/>
            <person name="Woyke T."/>
        </authorList>
    </citation>
    <scope>NUCLEOTIDE SEQUENCE</scope>
    <source>
        <strain evidence="3">GVMAG-M-3300023184-51</strain>
    </source>
</reference>
<keyword evidence="2" id="KW-1133">Transmembrane helix</keyword>
<protein>
    <submittedName>
        <fullName evidence="3">Uncharacterized protein</fullName>
    </submittedName>
</protein>
<proteinExistence type="predicted"/>
<keyword evidence="2" id="KW-0812">Transmembrane</keyword>
<sequence>MAKSRKNRASSKKRQGQRGGNAFVSSNEAVTSSDTNSAWGWVTKNFGDLQTQITNSLVVNPAQGPVAAANTASVPIGNPNANTPNVYKGGKRGSRRRGRKGGIIGVGAVLEQAIVPLGLFALQNTYSKRKGNNNKSKHHRK</sequence>
<dbReference type="EMBL" id="MN740122">
    <property type="protein sequence ID" value="QHT88733.1"/>
    <property type="molecule type" value="Genomic_DNA"/>
</dbReference>
<evidence type="ECO:0000256" key="2">
    <source>
        <dbReference type="SAM" id="Phobius"/>
    </source>
</evidence>
<feature type="compositionally biased region" description="Basic residues" evidence="1">
    <location>
        <begin position="1"/>
        <end position="16"/>
    </location>
</feature>
<feature type="region of interest" description="Disordered" evidence="1">
    <location>
        <begin position="1"/>
        <end position="37"/>
    </location>
</feature>
<name>A0A6C0I9I8_9ZZZZ</name>
<dbReference type="AlphaFoldDB" id="A0A6C0I9I8"/>
<evidence type="ECO:0000313" key="3">
    <source>
        <dbReference type="EMBL" id="QHT88733.1"/>
    </source>
</evidence>
<feature type="region of interest" description="Disordered" evidence="1">
    <location>
        <begin position="70"/>
        <end position="100"/>
    </location>
</feature>
<accession>A0A6C0I9I8</accession>
<feature type="compositionally biased region" description="Basic residues" evidence="1">
    <location>
        <begin position="89"/>
        <end position="100"/>
    </location>
</feature>
<keyword evidence="2" id="KW-0472">Membrane</keyword>
<organism evidence="3">
    <name type="scientific">viral metagenome</name>
    <dbReference type="NCBI Taxonomy" id="1070528"/>
    <lineage>
        <taxon>unclassified sequences</taxon>
        <taxon>metagenomes</taxon>
        <taxon>organismal metagenomes</taxon>
    </lineage>
</organism>